<evidence type="ECO:0000313" key="2">
    <source>
        <dbReference type="Proteomes" id="UP000694941"/>
    </source>
</evidence>
<evidence type="ECO:0000259" key="1">
    <source>
        <dbReference type="PROSITE" id="PS50910"/>
    </source>
</evidence>
<dbReference type="SUPFAM" id="SSF81593">
    <property type="entry name" value="Nucleotidyltransferase substrate binding subunit/domain"/>
    <property type="match status" value="1"/>
</dbReference>
<protein>
    <submittedName>
        <fullName evidence="3">Sacsin-like isoform X1</fullName>
    </submittedName>
</protein>
<dbReference type="Pfam" id="PF05168">
    <property type="entry name" value="HEPN"/>
    <property type="match status" value="1"/>
</dbReference>
<accession>A0ABM1BCJ2</accession>
<dbReference type="PANTHER" id="PTHR15600">
    <property type="entry name" value="SACSIN"/>
    <property type="match status" value="1"/>
</dbReference>
<proteinExistence type="predicted"/>
<dbReference type="InterPro" id="IPR052972">
    <property type="entry name" value="Sacsin_chaperone_reg"/>
</dbReference>
<dbReference type="Gene3D" id="1.20.120.330">
    <property type="entry name" value="Nucleotidyltransferases domain 2"/>
    <property type="match status" value="1"/>
</dbReference>
<feature type="domain" description="HEPN" evidence="1">
    <location>
        <begin position="3996"/>
        <end position="4120"/>
    </location>
</feature>
<sequence length="4134" mass="477057">MRKICRLVKLKILNQDAKNECQKLFDALAGVVTLPQDLFTTGHFPGTLFWFPLRQKPSQLSDNLYNSEKLQDLFNVFKEEVQQVLLFMTYVEKIELHEIIYSNNKSINHPLCEIKATNYNVDRTKEFLKQLQNLTEHIPETSFQCVQSKTIETAHFNDDGVESLKEKNDWLVINYVKGHPFSEQLETLCTASASIYFPYVGMAARINQSREKLQGRVFCILPLPKTDTNFTGLPVHVNGFFALSQNRRHIKWPTKNQVKTSAHTEKDIQWNFCILNEILPEVYENIIQELISYSKKSRNSLEYVRLVYDHFPVEDKVTNEWQGLVAPFFSHILQHPVFFTHNNGGKWLHLTEVTFLIENELSPLLHHIVTRTYSLYKQNIVEIPCYLKHVCSIENVSLVTPADLCKLLHKGDHYKSFSKEEKIAILSYILSYPLNSDNLEGLFLIPRCDGSFTEFSARTTAVIYIATEEQIGLFPGLEGEFLSNDLPADLCNRLYDFAGKEKYGFKCLKIVDIPSLLKRCFHMELLQKSHMATLQDSSILNENWLRKVWLFVNDNFHDELSMLMDIPLVPEKIQGCIRLHPLERPFVVRTVQNLGSLPAAVSSAVEKLGVVVLPSIPDYLSSVVGKFIQYPTVEGVLKAMCQNPQVLQFNNSASTEEKDCLVTFLGKREAFSATKHVCKTLKALTLFPNTEGIYVSINHENQIAPDGGFPVQFPRPLISSNMETRTQLVKCLGGKQGKMEETVLWVLEEHFRYTEMEIVNFMEFVLKNWERFFQDKRIVILAERVSFVSNKSGCLKQPNELFDPHSGDLRDLYEFQDKFPNGIFEHKDFHAGLRKLGLKTVDDLLLQDICDIAHCIDERVQNCNETLGKATKLFSFLMERSEICNISSEESFYQYRCWPVLRKKPDNYPCNLTFYGEEDNCPKIEKPAELSSYEFYFISGSVQPVTISPVPQQFWKYHYMQPSLDAVIFHLQNVIQCYTTKEHHVYLNILTEIYQYLLEHKEQLNSTHRARLKGLKCIWTRSANSFQYPYQVWLKTIREDVELYPYRSPLPVDFQGMSALFRELGCPEQQNVDMFLNVLREIRDKYKILETNNVSIKEAQGDIQLAVQLLNRVEPCYISNTESLIPVAATDDSQINFKPIVQCVYYTQEELRDFDEQDLEDEELFYTHPEIPISTAKKLGISSLTNHFLNETEEINLHYGQSEPLTVRLHNLLREYTDGLSVPKELIQNADDAGATEVKFMYDERENLDARLLLFDKEMSSCQGPALWVYNNALFTKQDFLNISQLGKGGKENEMNKIGQFGLGFNAVYHLTEVPSFMSGHTIVIFDPHQKYLGKRPGLKADLKLLKNKLMLKKLNGQFKPFEGIFGCKMVKEDNIYFDGTLFRLPLRSSVQAENSEISKKVYSSKEMNEFLQILMKQAGNLLLFTQNVKTIELYHLPAQVDGPHEAKLILRVQKKCEILANPHTVLVKSPVSYFASKRGVEDQENIASLCEKIQITVNVEDHPSQLCSVQSSDLSWLVSWSSHRSTEKGVLLNSRETGDGVLPIAAVAVPFQGNLKLISLSDVPFGFYTSGHLFCFLPLPIETGLPVHINGFFAVTSDRRQLVFDTCDDKTRKNAVWNQFMFAGPVKHAYISLLEEMKQFHFSENSMYYDLWPEISGQLTEPLITSFYKSVVHDDLKLFYDNCCWSSFQCIRLLNLQMYNDVGNIGIETLKVIWNDPTELVIHLPLKLRQVLQTLKFGEELEARTVSKPDFYRLLFSFLKYKEMEEKVRDRLLIYAINHESSGLGNILKTNPCVPTIPNGKLKQPKYLIHPKSKVSKLFLENEECFPKGSKCQDDHNFQQEEVLDILVKLGMARDELSWEAILERCIRVENLACYNSEMAISLCQKTLSFITKYKRDYEHCPEKLKKKIQTLKIFPVLDKPKSWPYSWFGESAISFVSAKDVWFSECSSFIGCCEFVLDNKCFSLDLRDVLTWLGVREKKDIPVYTVCQQLIKISEHHGVSHCEQILHSIYMFLNNALDKKMPHCSIRKYFVDRDIIYMDGQLVKASTVAFEFNKNVEPYIFSAERLPVLRKFKIFFAEIGVKEDFDMQDIVKVLELIKHDKQNIHLASSDIEHIIILTTHFAKCLPDHESEKILETLHLPNSAGYLTPIENLCRDDCDWLMDKSNLNTLHPKFSIEIAKKLGIKSMREQDLKKHLHFLPFGQHEELTTRLRNILSGYPSDSSLMKEIVQNADDAGANHIMFIKDFRSHPSEKMPDDLWKSNQGPALCVYSDAGFSSRDLEGIQNIGIGSKSNDLLKVGKFGVGFNAVYHITDIPSFLTVSPEVEETLCLFDPNCKYFSMSYKHSPGVSLVKLSSLREKYCDLFSAYLEKTLDLKGNGTLFRFPLRTDEMANVSNISQNVVTTEYVENLLKTFHCQVFEILLFLHNIKEISVVSVEEDGKLKIDYCAKVNMSGSNQKKQYEYTEHMKNETEKINRGNQFMDVDTITMKSICYTKEISDSKRKEITYLVCEQLGFSSNKKISEELKEKWKKKQIPMLPRGGVALELCHTGFEISKKKVYCILPLATETNLPVHVNGTFFLEYETRHSLWTENDFKKRWNEHLIKALIVPCYLSALCELTIYCPVKFKIENYSSLFPKQNNLDGYWEILFVTFYEDLIATRPPLFPTHSVDVQRNNQLDIEWVPAQVLDGFPGFFYKKDCCLDMTKKEIDDKPKKYKSVLIKLGMKLICCHFFYIYEILKEHQPENEPPVVRKISPKEVITFLKSFKNNGCLNGCRIGTLPQQVEATPFETVENVKMVAEYCIKVKDFSQTLEGCPLLVTQSGELREFSELNPIIVSCYGELLEEHADKILHTKLNCFLNIINETKCLQHLDICTFSKLLQSTVGLKEHGQGNTTKLTPSFEKWIKRFWKYLDDEVSRAKKSQSDTEKQKLCLEKKLQNICQLFENWSLIPAVRSRKKHIGSVVTKDDENILIPFKYAQNILFHNEESKRDQTVQSTLISEFSVPILNNRLASLKKGNTFLRLFADIDDPVSILKALDSYIQDMSLKYSFETSREKILEYFSHNLETLENCGNVEVKSMLKRLPLYLTISGSIVALSEFPNVFYLEASSFITIGGCDSVFQKLCFIVLKEEQSFSNLLKYLQISSLSLFELYVKYVLPSFGLVTEKERIYHLKIVKDMLLKLTKTEKDIMLSVLKGLQFLKKSDQLLYRACNFFDPRNKLLALMRPEATVIPGPFGEDEWLDFLCKFGLVKEVTEDLFVAFATEIEKEGLHNSSVVLTEKSETLYQHMRNISPDKLSNLCELVKNIRFISPHHLNERGYYNLIHKQYESETQFVSLEHACSQTYFKIAWTTTNLVKGLFECKSQPVFHLVQKKPTKEQVIKHIINVCQSLQKTVKIFLSENESKEVLEGVMEELYSYLQDSDLTEEDVSSLNNCPLIYLEEHQEMVPSTSIVLEITSEYTILGFVYKAPAVYGKFFPLFKQLGALETPTATLYASVLKKLFKLSAQEDASNIEMQKFILETAKRAMWNFFSLIKGNTHIVSNILYLLNSEKTLSNSRDLVFSDNEVTRKRVKSLALSFFIGFQEIELSVVDPLATISLLPEDFRPAILSKLVRETLTDESKAAENIGELSKELEAKIKNQFFLANFIRLAVHEKSQSNSTLKEEDVKDLEDRLLSLQIKQVKNLETQFSFHGKCVPGSVARKSSFVEIRQELGHYFACVYVEEFVTKNKQITEAMITAIDIMTNKILGSSLRYLHYLLEEQKEELDKLFDDFSIASSNFFPQQQVLGKHCLGKLVPKELHSSLDNSFYNFCVGQYVVYESFDPLVKGYLEDSPVYLFCRIKKKISSDLHNLSTMYLIDLGNEEATVSVSRLFKLQENGLESSETSYDLNFSEIQRTIWNLPLDEEDKLYTIKRQITHCYSLNPSEEMCEKFKASINNFTEYSSNMQEFLREETIFCNIIIGVQKRYTYYNTHHRRSFNANHCIYTPCPDPKEADRWLNQAKKDLDAAYASLQNPCYQAFNWICFKCQQAAEKAVKGMLYTRDKMKADNVQCHRIQNIIDVLDNYDSSVQIKNLRESVRSLENIIIDYNRMRYPDKLQYPDIPSSVYSRTDAQKCLRLAKEIVTIAELFITGDERM</sequence>
<dbReference type="InterPro" id="IPR058210">
    <property type="entry name" value="SACS/Nov_dom"/>
</dbReference>
<reference evidence="3" key="1">
    <citation type="submission" date="2025-08" db="UniProtKB">
        <authorList>
            <consortium name="RefSeq"/>
        </authorList>
    </citation>
    <scope>IDENTIFICATION</scope>
    <source>
        <tissue evidence="3">Muscle</tissue>
    </source>
</reference>
<dbReference type="NCBIfam" id="NF047352">
    <property type="entry name" value="P_loop_sacsin"/>
    <property type="match status" value="2"/>
</dbReference>
<dbReference type="Proteomes" id="UP000694941">
    <property type="component" value="Unplaced"/>
</dbReference>
<organism evidence="2 3">
    <name type="scientific">Limulus polyphemus</name>
    <name type="common">Atlantic horseshoe crab</name>
    <dbReference type="NCBI Taxonomy" id="6850"/>
    <lineage>
        <taxon>Eukaryota</taxon>
        <taxon>Metazoa</taxon>
        <taxon>Ecdysozoa</taxon>
        <taxon>Arthropoda</taxon>
        <taxon>Chelicerata</taxon>
        <taxon>Merostomata</taxon>
        <taxon>Xiphosura</taxon>
        <taxon>Limulidae</taxon>
        <taxon>Limulus</taxon>
    </lineage>
</organism>
<dbReference type="PROSITE" id="PS50910">
    <property type="entry name" value="HEPN"/>
    <property type="match status" value="1"/>
</dbReference>
<dbReference type="RefSeq" id="XP_013779251.1">
    <property type="nucleotide sequence ID" value="XM_013923797.2"/>
</dbReference>
<keyword evidence="2" id="KW-1185">Reference proteome</keyword>
<dbReference type="SUPFAM" id="SSF55874">
    <property type="entry name" value="ATPase domain of HSP90 chaperone/DNA topoisomerase II/histidine kinase"/>
    <property type="match status" value="2"/>
</dbReference>
<dbReference type="InterPro" id="IPR007842">
    <property type="entry name" value="HEPN_dom"/>
</dbReference>
<dbReference type="Pfam" id="PF25794">
    <property type="entry name" value="SACS"/>
    <property type="match status" value="3"/>
</dbReference>
<dbReference type="PANTHER" id="PTHR15600:SF42">
    <property type="entry name" value="SACSIN"/>
    <property type="match status" value="1"/>
</dbReference>
<dbReference type="InterPro" id="IPR036890">
    <property type="entry name" value="HATPase_C_sf"/>
</dbReference>
<evidence type="ECO:0000313" key="3">
    <source>
        <dbReference type="RefSeq" id="XP_013779251.1"/>
    </source>
</evidence>
<name>A0ABM1BCJ2_LIMPO</name>
<dbReference type="SMART" id="SM00748">
    <property type="entry name" value="HEPN"/>
    <property type="match status" value="1"/>
</dbReference>
<dbReference type="GeneID" id="106463735"/>
<gene>
    <name evidence="3" type="primary">LOC106463735</name>
</gene>